<dbReference type="SMART" id="SM00331">
    <property type="entry name" value="PP2C_SIG"/>
    <property type="match status" value="1"/>
</dbReference>
<accession>A0A7K1KMN3</accession>
<dbReference type="InterPro" id="IPR003660">
    <property type="entry name" value="HAMP_dom"/>
</dbReference>
<evidence type="ECO:0000259" key="2">
    <source>
        <dbReference type="PROSITE" id="PS50885"/>
    </source>
</evidence>
<name>A0A7K1KMN3_9BACT</name>
<dbReference type="Proteomes" id="UP000461162">
    <property type="component" value="Unassembled WGS sequence"/>
</dbReference>
<evidence type="ECO:0000256" key="1">
    <source>
        <dbReference type="ARBA" id="ARBA00022801"/>
    </source>
</evidence>
<dbReference type="AlphaFoldDB" id="A0A7K1KMN3"/>
<dbReference type="GO" id="GO:0007165">
    <property type="term" value="P:signal transduction"/>
    <property type="evidence" value="ECO:0007669"/>
    <property type="project" value="InterPro"/>
</dbReference>
<dbReference type="EMBL" id="WODC01000003">
    <property type="protein sequence ID" value="MUM77132.1"/>
    <property type="molecule type" value="Genomic_DNA"/>
</dbReference>
<evidence type="ECO:0000313" key="3">
    <source>
        <dbReference type="EMBL" id="MUM77132.1"/>
    </source>
</evidence>
<protein>
    <submittedName>
        <fullName evidence="3">SpoIIE family protein phosphatase</fullName>
    </submittedName>
</protein>
<dbReference type="Gene3D" id="6.10.340.10">
    <property type="match status" value="1"/>
</dbReference>
<proteinExistence type="predicted"/>
<dbReference type="Gene3D" id="3.30.450.20">
    <property type="entry name" value="PAS domain"/>
    <property type="match status" value="1"/>
</dbReference>
<comment type="caution">
    <text evidence="3">The sequence shown here is derived from an EMBL/GenBank/DDBJ whole genome shotgun (WGS) entry which is preliminary data.</text>
</comment>
<dbReference type="SMART" id="SM00304">
    <property type="entry name" value="HAMP"/>
    <property type="match status" value="1"/>
</dbReference>
<dbReference type="InterPro" id="IPR001932">
    <property type="entry name" value="PPM-type_phosphatase-like_dom"/>
</dbReference>
<keyword evidence="1" id="KW-0378">Hydrolase</keyword>
<dbReference type="SUPFAM" id="SSF158472">
    <property type="entry name" value="HAMP domain-like"/>
    <property type="match status" value="1"/>
</dbReference>
<dbReference type="Gene3D" id="3.60.40.10">
    <property type="entry name" value="PPM-type phosphatase domain"/>
    <property type="match status" value="1"/>
</dbReference>
<keyword evidence="4" id="KW-1185">Reference proteome</keyword>
<dbReference type="PANTHER" id="PTHR43156">
    <property type="entry name" value="STAGE II SPORULATION PROTEIN E-RELATED"/>
    <property type="match status" value="1"/>
</dbReference>
<dbReference type="RefSeq" id="WP_367614001.1">
    <property type="nucleotide sequence ID" value="NZ_WODC01000003.1"/>
</dbReference>
<reference evidence="3 4" key="1">
    <citation type="submission" date="2019-11" db="EMBL/GenBank/DDBJ databases">
        <title>Pseudodesulfovibrio alkaliphilus, sp. nov., an alkaliphilic sulfate-reducing bacteria from mud volcano of Taman peninsula, Russia.</title>
        <authorList>
            <person name="Frolova A."/>
            <person name="Merkel A.Y."/>
            <person name="Slobodkin A.I."/>
        </authorList>
    </citation>
    <scope>NUCLEOTIDE SEQUENCE [LARGE SCALE GENOMIC DNA]</scope>
    <source>
        <strain evidence="3 4">F-1</strain>
    </source>
</reference>
<sequence>MKLSLRVKIFAVLIAFSLLPLLLSRTVTGRAAMNMAETLSEGTRDELLAIVTAELEHSAVTTQRLIESRGAGLRIGAVTLARQTGPLLGESGAASLRETSPPHAPPMPRGGRAMMTNGGNSLPPPDFEALSIHIPPFAQDAVTREFANRLAGLLPVFKEVSDSLERTMAWTAVALESGPLVRHPGLEGLPRGYDPRYQDWYRNVRQSLRPEWTLPQTDPTTGQIVAVIGCPIFDAAGRFAGVAALAVPITSVLYETDLKLRWSDAIRSYMVAPDGQGGLIILAQQSYQAHGRHWRMGVGQERMVSDDPEAMARFMALMAESPSGTMRLPHYGADSVWAYATGRGYSFLLITPESVVARLPDEVSGSLAAMLARIRSMSAATSGYMLIATALLAWFGSRAITRPIVGMAEAAGRLAQGDFSARIQAPRTDDERDVLADAFNDMVPKLAERMRLTRDMALAEEVQRLLLPGQPPAVPGYDLAGGIVYCDQTGGDYYDFVKVRTESGHALAVVLGDVSGHGVASALIMASVRGQLHSLADVPMGAGERLGAINASLARDLDGTGRFLTLFYLELLDEAGAIRWVRAGHDPAIRHLPGAHDTEELGGEGLPLGVLEETIYTEGHARLEPGEFLVLATDGVWEAHDPEGRMFGKQRMLALIRENAHNNAQGILDALMDAVNTHQGGVREDDTAVVVIRRTGSAVAPEDRAAKTPEGARGNA</sequence>
<dbReference type="PANTHER" id="PTHR43156:SF2">
    <property type="entry name" value="STAGE II SPORULATION PROTEIN E"/>
    <property type="match status" value="1"/>
</dbReference>
<gene>
    <name evidence="3" type="ORF">GKC30_05755</name>
</gene>
<dbReference type="Pfam" id="PF07228">
    <property type="entry name" value="SpoIIE"/>
    <property type="match status" value="1"/>
</dbReference>
<dbReference type="GO" id="GO:0016020">
    <property type="term" value="C:membrane"/>
    <property type="evidence" value="ECO:0007669"/>
    <property type="project" value="InterPro"/>
</dbReference>
<organism evidence="3 4">
    <name type="scientific">Pseudodesulfovibrio alkaliphilus</name>
    <dbReference type="NCBI Taxonomy" id="2661613"/>
    <lineage>
        <taxon>Bacteria</taxon>
        <taxon>Pseudomonadati</taxon>
        <taxon>Thermodesulfobacteriota</taxon>
        <taxon>Desulfovibrionia</taxon>
        <taxon>Desulfovibrionales</taxon>
        <taxon>Desulfovibrionaceae</taxon>
    </lineage>
</organism>
<dbReference type="Pfam" id="PF00672">
    <property type="entry name" value="HAMP"/>
    <property type="match status" value="1"/>
</dbReference>
<dbReference type="SUPFAM" id="SSF81606">
    <property type="entry name" value="PP2C-like"/>
    <property type="match status" value="1"/>
</dbReference>
<dbReference type="PROSITE" id="PS50885">
    <property type="entry name" value="HAMP"/>
    <property type="match status" value="1"/>
</dbReference>
<dbReference type="GO" id="GO:0016791">
    <property type="term" value="F:phosphatase activity"/>
    <property type="evidence" value="ECO:0007669"/>
    <property type="project" value="TreeGrafter"/>
</dbReference>
<feature type="domain" description="HAMP" evidence="2">
    <location>
        <begin position="398"/>
        <end position="451"/>
    </location>
</feature>
<dbReference type="InterPro" id="IPR052016">
    <property type="entry name" value="Bact_Sigma-Reg"/>
</dbReference>
<dbReference type="CDD" id="cd06225">
    <property type="entry name" value="HAMP"/>
    <property type="match status" value="1"/>
</dbReference>
<evidence type="ECO:0000313" key="4">
    <source>
        <dbReference type="Proteomes" id="UP000461162"/>
    </source>
</evidence>
<dbReference type="InterPro" id="IPR036457">
    <property type="entry name" value="PPM-type-like_dom_sf"/>
</dbReference>